<accession>A0AAN9SJJ7</accession>
<dbReference type="GO" id="GO:0009767">
    <property type="term" value="P:photosynthetic electron transport chain"/>
    <property type="evidence" value="ECO:0007669"/>
    <property type="project" value="InterPro"/>
</dbReference>
<comment type="caution">
    <text evidence="2">The sequence shown here is derived from an EMBL/GenBank/DDBJ whole genome shotgun (WGS) entry which is preliminary data.</text>
</comment>
<dbReference type="Proteomes" id="UP001386955">
    <property type="component" value="Unassembled WGS sequence"/>
</dbReference>
<evidence type="ECO:0000313" key="3">
    <source>
        <dbReference type="Proteomes" id="UP001386955"/>
    </source>
</evidence>
<keyword evidence="3" id="KW-1185">Reference proteome</keyword>
<evidence type="ECO:0000256" key="1">
    <source>
        <dbReference type="SAM" id="MobiDB-lite"/>
    </source>
</evidence>
<feature type="region of interest" description="Disordered" evidence="1">
    <location>
        <begin position="1"/>
        <end position="21"/>
    </location>
</feature>
<reference evidence="2 3" key="1">
    <citation type="submission" date="2024-01" db="EMBL/GenBank/DDBJ databases">
        <title>The genomes of 5 underutilized Papilionoideae crops provide insights into root nodulation and disease resistanc.</title>
        <authorList>
            <person name="Jiang F."/>
        </authorList>
    </citation>
    <scope>NUCLEOTIDE SEQUENCE [LARGE SCALE GENOMIC DNA]</scope>
    <source>
        <strain evidence="2">DUOXIRENSHENG_FW03</strain>
        <tissue evidence="2">Leaves</tissue>
    </source>
</reference>
<dbReference type="InterPro" id="IPR021659">
    <property type="entry name" value="NdhS"/>
</dbReference>
<dbReference type="PANTHER" id="PTHR35494">
    <property type="entry name" value="NAD(P)H-QUINONE OXIDOREDUCTASE SUBUNIT S, CHLOROPLASTIC"/>
    <property type="match status" value="1"/>
</dbReference>
<proteinExistence type="predicted"/>
<feature type="region of interest" description="Disordered" evidence="1">
    <location>
        <begin position="86"/>
        <end position="105"/>
    </location>
</feature>
<sequence length="150" mass="16506">MATFPTLHGLQNPLPRSQFLGQDHSLTHHFPLKQPPFMIHHKAAPTHHEVLKPYAKFNILEMMGGRGLCNGEKGLEKELKRQVVVEDLPPPPSGKEEQEDEGGAVKVPEDGFEKEMMGLTGGFPGGEKGLKNFIEKNPPAKPTNVVTLSL</sequence>
<evidence type="ECO:0000313" key="2">
    <source>
        <dbReference type="EMBL" id="KAK7394817.1"/>
    </source>
</evidence>
<organism evidence="2 3">
    <name type="scientific">Psophocarpus tetragonolobus</name>
    <name type="common">Winged bean</name>
    <name type="synonym">Dolichos tetragonolobus</name>
    <dbReference type="NCBI Taxonomy" id="3891"/>
    <lineage>
        <taxon>Eukaryota</taxon>
        <taxon>Viridiplantae</taxon>
        <taxon>Streptophyta</taxon>
        <taxon>Embryophyta</taxon>
        <taxon>Tracheophyta</taxon>
        <taxon>Spermatophyta</taxon>
        <taxon>Magnoliopsida</taxon>
        <taxon>eudicotyledons</taxon>
        <taxon>Gunneridae</taxon>
        <taxon>Pentapetalae</taxon>
        <taxon>rosids</taxon>
        <taxon>fabids</taxon>
        <taxon>Fabales</taxon>
        <taxon>Fabaceae</taxon>
        <taxon>Papilionoideae</taxon>
        <taxon>50 kb inversion clade</taxon>
        <taxon>NPAAA clade</taxon>
        <taxon>indigoferoid/millettioid clade</taxon>
        <taxon>Phaseoleae</taxon>
        <taxon>Psophocarpus</taxon>
    </lineage>
</organism>
<gene>
    <name evidence="2" type="ORF">VNO78_15356</name>
</gene>
<dbReference type="PANTHER" id="PTHR35494:SF5">
    <property type="entry name" value="NADH DEHYDROGENASE-LIKE COMPLEX, SUBUNIT S-RELATED"/>
    <property type="match status" value="1"/>
</dbReference>
<name>A0AAN9SJJ7_PSOTE</name>
<protein>
    <submittedName>
        <fullName evidence="2">Uncharacterized protein</fullName>
    </submittedName>
</protein>
<dbReference type="AlphaFoldDB" id="A0AAN9SJJ7"/>
<dbReference type="EMBL" id="JAYMYS010000004">
    <property type="protein sequence ID" value="KAK7394817.1"/>
    <property type="molecule type" value="Genomic_DNA"/>
</dbReference>